<evidence type="ECO:0008006" key="4">
    <source>
        <dbReference type="Google" id="ProtNLM"/>
    </source>
</evidence>
<name>T1JWS3_TETUR</name>
<proteinExistence type="predicted"/>
<dbReference type="Proteomes" id="UP000015104">
    <property type="component" value="Unassembled WGS sequence"/>
</dbReference>
<evidence type="ECO:0000256" key="1">
    <source>
        <dbReference type="SAM" id="SignalP"/>
    </source>
</evidence>
<dbReference type="EnsemblMetazoa" id="tetur02g09290.1">
    <property type="protein sequence ID" value="tetur02g09290.1"/>
    <property type="gene ID" value="tetur02g09290"/>
</dbReference>
<dbReference type="Pfam" id="PF04736">
    <property type="entry name" value="Eclosion"/>
    <property type="match status" value="1"/>
</dbReference>
<sequence>MRRLTLILLVIGFIDLTSIAAAKYRNRNQEKVYLCLHNCALCVRFWENGLYNGEKCARKCLKNKKRPKIIDPDCKILRFFKSSSLKHKLAVGLSVSRLVYIWSAVLLASTF</sequence>
<dbReference type="AlphaFoldDB" id="T1JWS3"/>
<keyword evidence="3" id="KW-1185">Reference proteome</keyword>
<dbReference type="GO" id="GO:0018990">
    <property type="term" value="P:ecdysis, chitin-based cuticle"/>
    <property type="evidence" value="ECO:0007669"/>
    <property type="project" value="InterPro"/>
</dbReference>
<dbReference type="HOGENOM" id="CLU_172788_0_0_1"/>
<accession>T1JWS3</accession>
<dbReference type="GO" id="GO:0007218">
    <property type="term" value="P:neuropeptide signaling pathway"/>
    <property type="evidence" value="ECO:0007669"/>
    <property type="project" value="InterPro"/>
</dbReference>
<dbReference type="EMBL" id="CAEY01000815">
    <property type="status" value="NOT_ANNOTATED_CDS"/>
    <property type="molecule type" value="Genomic_DNA"/>
</dbReference>
<reference evidence="3" key="1">
    <citation type="submission" date="2011-08" db="EMBL/GenBank/DDBJ databases">
        <authorList>
            <person name="Rombauts S."/>
        </authorList>
    </citation>
    <scope>NUCLEOTIDE SEQUENCE</scope>
    <source>
        <strain evidence="3">London</strain>
    </source>
</reference>
<organism evidence="2 3">
    <name type="scientific">Tetranychus urticae</name>
    <name type="common">Two-spotted spider mite</name>
    <dbReference type="NCBI Taxonomy" id="32264"/>
    <lineage>
        <taxon>Eukaryota</taxon>
        <taxon>Metazoa</taxon>
        <taxon>Ecdysozoa</taxon>
        <taxon>Arthropoda</taxon>
        <taxon>Chelicerata</taxon>
        <taxon>Arachnida</taxon>
        <taxon>Acari</taxon>
        <taxon>Acariformes</taxon>
        <taxon>Trombidiformes</taxon>
        <taxon>Prostigmata</taxon>
        <taxon>Eleutherengona</taxon>
        <taxon>Raphignathae</taxon>
        <taxon>Tetranychoidea</taxon>
        <taxon>Tetranychidae</taxon>
        <taxon>Tetranychus</taxon>
    </lineage>
</organism>
<dbReference type="GO" id="GO:0008255">
    <property type="term" value="F:ecdysis-triggering hormone activity"/>
    <property type="evidence" value="ECO:0007669"/>
    <property type="project" value="InterPro"/>
</dbReference>
<feature type="chain" id="PRO_5004580052" description="Eclosion hormone" evidence="1">
    <location>
        <begin position="22"/>
        <end position="111"/>
    </location>
</feature>
<evidence type="ECO:0000313" key="2">
    <source>
        <dbReference type="EnsemblMetazoa" id="tetur02g09290.1"/>
    </source>
</evidence>
<evidence type="ECO:0000313" key="3">
    <source>
        <dbReference type="Proteomes" id="UP000015104"/>
    </source>
</evidence>
<feature type="signal peptide" evidence="1">
    <location>
        <begin position="1"/>
        <end position="21"/>
    </location>
</feature>
<dbReference type="InterPro" id="IPR006825">
    <property type="entry name" value="Eclosion"/>
</dbReference>
<protein>
    <recommendedName>
        <fullName evidence="4">Eclosion hormone</fullName>
    </recommendedName>
</protein>
<keyword evidence="1" id="KW-0732">Signal</keyword>
<reference evidence="2" key="2">
    <citation type="submission" date="2015-06" db="UniProtKB">
        <authorList>
            <consortium name="EnsemblMetazoa"/>
        </authorList>
    </citation>
    <scope>IDENTIFICATION</scope>
</reference>